<proteinExistence type="predicted"/>
<name>A0A2T4G7V3_9PSED</name>
<evidence type="ECO:0000313" key="3">
    <source>
        <dbReference type="Proteomes" id="UP000095081"/>
    </source>
</evidence>
<reference evidence="1 3" key="1">
    <citation type="submission" date="2016-06" db="EMBL/GenBank/DDBJ databases">
        <title>Draft genome sequence of Pseudomonas sp. S1E40, a novel strain antagonistic activity to fungal plant pathogen.</title>
        <authorList>
            <person name="Tambong J.T."/>
            <person name="Tchagang C."/>
            <person name="Xu R."/>
        </authorList>
    </citation>
    <scope>NUCLEOTIDE SEQUENCE [LARGE SCALE GENOMIC DNA]</scope>
    <source>
        <strain evidence="1 3">S1E40</strain>
    </source>
</reference>
<dbReference type="EMBL" id="PYWW01000010">
    <property type="protein sequence ID" value="PTC31754.1"/>
    <property type="molecule type" value="Genomic_DNA"/>
</dbReference>
<dbReference type="Proteomes" id="UP000095081">
    <property type="component" value="Unassembled WGS sequence"/>
</dbReference>
<evidence type="ECO:0000313" key="2">
    <source>
        <dbReference type="EMBL" id="PTC31754.1"/>
    </source>
</evidence>
<accession>A0A2T4G7V3</accession>
<dbReference type="Proteomes" id="UP000240571">
    <property type="component" value="Unassembled WGS sequence"/>
</dbReference>
<dbReference type="EMBL" id="MAUE01000008">
    <property type="protein sequence ID" value="OCW29412.1"/>
    <property type="molecule type" value="Genomic_DNA"/>
</dbReference>
<evidence type="ECO:0000313" key="4">
    <source>
        <dbReference type="Proteomes" id="UP000240571"/>
    </source>
</evidence>
<organism evidence="2 4">
    <name type="scientific">Pseudomonas aylmerensis</name>
    <dbReference type="NCBI Taxonomy" id="1869229"/>
    <lineage>
        <taxon>Bacteria</taxon>
        <taxon>Pseudomonadati</taxon>
        <taxon>Pseudomonadota</taxon>
        <taxon>Gammaproteobacteria</taxon>
        <taxon>Pseudomonadales</taxon>
        <taxon>Pseudomonadaceae</taxon>
        <taxon>Pseudomonas</taxon>
    </lineage>
</organism>
<evidence type="ECO:0000313" key="1">
    <source>
        <dbReference type="EMBL" id="OCW29412.1"/>
    </source>
</evidence>
<dbReference type="OrthoDB" id="6812076at2"/>
<reference evidence="2 4" key="2">
    <citation type="submission" date="2018-03" db="EMBL/GenBank/DDBJ databases">
        <title>Diversity of bacteria associated with corn roots inoculated with woodland soils in Canada, and Description of Pseudomonas aylmerense sp. nov.</title>
        <authorList>
            <person name="Tambong J.T."/>
            <person name="Xu R."/>
            <person name="Tchagang C."/>
        </authorList>
    </citation>
    <scope>NUCLEOTIDE SEQUENCE [LARGE SCALE GENOMIC DNA]</scope>
    <source>
        <strain evidence="2 4">S1E44</strain>
    </source>
</reference>
<dbReference type="RefSeq" id="WP_065900955.1">
    <property type="nucleotide sequence ID" value="NZ_MAUE01000008.1"/>
</dbReference>
<sequence>MSNLPVDPAADSRGDEAPPLLLSQDMVVYNTPNPTANSPRRIEDLDPPFSAYPHIPLHATLYPENAVYGLAIRHVTPYAYFVFEKWTGWSLSDFYGLYLDDLLNAVAADITLEDEPRYGLFVPREHVPEGEIPMYGRVLRAGTFQESTSPLQTILIKTTRPGGTDTDPGSEWHTGLVMTVEGLPEGSTIDRLIAEGGVWCLIEPYEHIRQNDRIELSWDGIFVIHIVSPAEAAGSGPIRVFVSKDIILQGGQLGPLTLRFRVQDVVENMSGEKYAYSKRYILMSELDPSLLGSPIFLVDGEESSQIDFDTQSDSTFEVVVLTTRQFPTPNPRHQVFVSLFATFADGSTDVFPLPAVTDNNLGFTTVFVGREIIEQLVGGSFRVSFLWQTASGESLGQSGSITVTVIGTPVSMPGVTINPIELGLIDPEDDITVTVPFYEPHDPDWLETLYIEHRIPGGGGTPYLDSQLAGTQGGSRYVSKEDLQQFNGLGLIYFYYVVTDGVTTRKSAEVGAQVGERVVDMPQPQLQGTEGNNINPDRIPGPTVLLTLPYLDARDGDVYHWICVGSALGGSANGTIHVNAATQGRPLTFPVSRTILDFNLNGSLRISYSLERVGPPRQVLRSEVLNLTVGVGVELDRPEVAEAQRFPDRLDPLAALSGAHVIVKFRQMHATDRIFIDWLSPDGNGSYATEVQGNPATNEVSVPIPSEFIAKGIRQDGNHISVQYHFFRGTFLYESDVLDLELLPLTGLPTPTIDGVGDSMVLQLSQINDAARTRVSVWNFIAANQRMWMTYEGTYADDTPFIENTYTANLVTTIGETNGISPPAPVDKLRRLKDGSRLTVRFWVTLSESLSKDQAVLFGVREHIVQAIPSTLPAPAFANRIGANLSIYPLDYENTASVTVAYGGMNGSHRIQPHWIYPDGTMASIAAKDGLDGGRVDFAISQKILADSVGKIIELRYIATINGEAVDSFVQTLTVQGLNASDLTRPLINNINSGGILDLSTFTGNPTASVAKWRLSVAGQRVWLRCSSAGSADLLVLNGVAITAPEAQNGLANKAVLRSWLAALPNNQQITVSCRVTFDGSAVEANAQLFQQSIYTVRAGLGDLPLPVLIQAAGSGASVTLAPLSALNGGTVRVSYPDMQGTDRIKVFMVGNGAAGSPDIAAKDGSTSGSVDFTIPSGAIAANIGSSNRTFTLRYEVTRSGATKPSNTVVVTVTPISAANLPRAIINNIATGGRLDLNTFTGNALAAVAKWHFSATGQRVWIICSSAGVADLYVLNGVAISATEAANGLTGKAVLRTWLESVPNNQQIQVKCQVTLNGSQLPGDAVTFPTTTYTLVQRTKLSITWDFNDNTFQGWVPQGSYANGNLSVGSGYVSSYTDRWIGYAGPVMTRAIQVEANRSYDLGFSVTAISNTGIVGTILQLTLNGSAIGAAVDTQNQIVWRTGSGFFTATTTGTVILGIYNHVDDERGNDFAVDNIWIRER</sequence>
<keyword evidence="3" id="KW-1185">Reference proteome</keyword>
<gene>
    <name evidence="1" type="ORF">BBG20_05440</name>
    <name evidence="2" type="ORF">C9382_05525</name>
</gene>
<protein>
    <submittedName>
        <fullName evidence="2">Uncharacterized protein</fullName>
    </submittedName>
</protein>
<comment type="caution">
    <text evidence="2">The sequence shown here is derived from an EMBL/GenBank/DDBJ whole genome shotgun (WGS) entry which is preliminary data.</text>
</comment>